<evidence type="ECO:0008006" key="6">
    <source>
        <dbReference type="Google" id="ProtNLM"/>
    </source>
</evidence>
<gene>
    <name evidence="2" type="ORF">EHQ81_10975</name>
    <name evidence="3" type="ORF">EHQ82_07750</name>
</gene>
<proteinExistence type="predicted"/>
<dbReference type="PROSITE" id="PS51257">
    <property type="entry name" value="PROKAR_LIPOPROTEIN"/>
    <property type="match status" value="1"/>
</dbReference>
<dbReference type="AlphaFoldDB" id="A0A4R9GF47"/>
<dbReference type="OrthoDB" id="334494at2"/>
<evidence type="ECO:0000313" key="3">
    <source>
        <dbReference type="EMBL" id="TGM22307.1"/>
    </source>
</evidence>
<evidence type="ECO:0000313" key="5">
    <source>
        <dbReference type="Proteomes" id="UP000298057"/>
    </source>
</evidence>
<name>A0A4R9GF47_9LEPT</name>
<keyword evidence="1" id="KW-0732">Signal</keyword>
<evidence type="ECO:0000256" key="1">
    <source>
        <dbReference type="SAM" id="SignalP"/>
    </source>
</evidence>
<sequence length="222" mass="25184">MIKRFPILFFLMALSISCVSLKPPFYFTKKQLDQSNIWDIKIKRIGFLGPVNGNWWGDRYFGAEITVTNKSDKFRTFGIVEYVKEGHNIHNLVKDNPYLQNAYNNNPNSFHMEPDGTYFPGIDFLLEPSVDARLPINTYQGKLVFPVKKMDNKILISALLVGGNYGIPMGGPHTRSQNGTGFIAPGDSKTITAIFSIPDGFKPYKIMYRGIFETSLEEKLVE</sequence>
<accession>A0A4R9GF47</accession>
<dbReference type="RefSeq" id="WP_135626906.1">
    <property type="nucleotide sequence ID" value="NZ_RQES01000001.1"/>
</dbReference>
<comment type="caution">
    <text evidence="2">The sequence shown here is derived from an EMBL/GenBank/DDBJ whole genome shotgun (WGS) entry which is preliminary data.</text>
</comment>
<keyword evidence="5" id="KW-1185">Reference proteome</keyword>
<evidence type="ECO:0000313" key="4">
    <source>
        <dbReference type="Proteomes" id="UP000297832"/>
    </source>
</evidence>
<reference evidence="4 5" key="2">
    <citation type="journal article" date="2019" name="PLoS Negl. Trop. Dis.">
        <title>Revisiting the worldwide diversity of Leptospira species in the environment.</title>
        <authorList>
            <person name="Vincent A.T."/>
            <person name="Schiettekatte O."/>
            <person name="Bourhy P."/>
            <person name="Veyrier F.J."/>
            <person name="Picardeau M."/>
        </authorList>
    </citation>
    <scope>NUCLEOTIDE SEQUENCE [LARGE SCALE GENOMIC DNA]</scope>
    <source>
        <strain evidence="2 4">201702405</strain>
        <strain evidence="5">201702406</strain>
    </source>
</reference>
<evidence type="ECO:0000313" key="2">
    <source>
        <dbReference type="EMBL" id="TGM13352.1"/>
    </source>
</evidence>
<reference evidence="3" key="1">
    <citation type="submission" date="2018-10" db="EMBL/GenBank/DDBJ databases">
        <authorList>
            <person name="Vincent A.T."/>
            <person name="Schiettekatte O."/>
            <person name="Bourhy P."/>
            <person name="Veyrier F.J."/>
            <person name="Picardeau M."/>
        </authorList>
    </citation>
    <scope>NUCLEOTIDE SEQUENCE</scope>
    <source>
        <strain evidence="3">201702406</strain>
    </source>
</reference>
<dbReference type="EMBL" id="RQGV01000012">
    <property type="protein sequence ID" value="TGM13352.1"/>
    <property type="molecule type" value="Genomic_DNA"/>
</dbReference>
<feature type="signal peptide" evidence="1">
    <location>
        <begin position="1"/>
        <end position="21"/>
    </location>
</feature>
<organism evidence="2 4">
    <name type="scientific">Leptospira selangorensis</name>
    <dbReference type="NCBI Taxonomy" id="2484982"/>
    <lineage>
        <taxon>Bacteria</taxon>
        <taxon>Pseudomonadati</taxon>
        <taxon>Spirochaetota</taxon>
        <taxon>Spirochaetia</taxon>
        <taxon>Leptospirales</taxon>
        <taxon>Leptospiraceae</taxon>
        <taxon>Leptospira</taxon>
    </lineage>
</organism>
<protein>
    <recommendedName>
        <fullName evidence="6">DUF4352 domain-containing protein</fullName>
    </recommendedName>
</protein>
<feature type="chain" id="PRO_5043195278" description="DUF4352 domain-containing protein" evidence="1">
    <location>
        <begin position="22"/>
        <end position="222"/>
    </location>
</feature>
<dbReference type="EMBL" id="RQGU01000086">
    <property type="protein sequence ID" value="TGM22307.1"/>
    <property type="molecule type" value="Genomic_DNA"/>
</dbReference>
<dbReference type="Proteomes" id="UP000298057">
    <property type="component" value="Unassembled WGS sequence"/>
</dbReference>
<dbReference type="Proteomes" id="UP000297832">
    <property type="component" value="Unassembled WGS sequence"/>
</dbReference>